<reference evidence="13" key="4">
    <citation type="submission" date="2014-09" db="EMBL/GenBank/DDBJ databases">
        <title>Maintaining two mating types: Structure of the mating type locus and its role in heterokaryosis in Podospora anserina.</title>
        <authorList>
            <person name="Grognet P."/>
            <person name="Bidard F."/>
            <person name="Kuchly C."/>
            <person name="Chan Ho Tong L."/>
            <person name="Coppin E."/>
            <person name="Ait Benkhali J."/>
            <person name="Couloux A."/>
            <person name="Wincker P."/>
            <person name="Debuchy R."/>
            <person name="Silar P."/>
        </authorList>
    </citation>
    <scope>NUCLEOTIDE SEQUENCE</scope>
</reference>
<reference evidence="14" key="3">
    <citation type="journal article" date="2014" name="Genetics">
        <title>Maintaining two mating types: Structure of the mating type locus and its role in heterokaryosis in Podospora anserina.</title>
        <authorList>
            <person name="Grognet P."/>
            <person name="Bidard F."/>
            <person name="Kuchly C."/>
            <person name="Tong L.C.H."/>
            <person name="Coppin E."/>
            <person name="Benkhali J.A."/>
            <person name="Couloux A."/>
            <person name="Wincker P."/>
            <person name="Debuchy R."/>
            <person name="Silar P."/>
        </authorList>
    </citation>
    <scope>GENOME REANNOTATION</scope>
    <source>
        <strain evidence="14">S / ATCC MYA-4624 / DSM 980 / FGSC 10383</strain>
    </source>
</reference>
<evidence type="ECO:0000256" key="7">
    <source>
        <dbReference type="ARBA" id="ARBA00043129"/>
    </source>
</evidence>
<dbReference type="EC" id="2.1.1.244" evidence="5"/>
<dbReference type="STRING" id="515849.B2B6D5"/>
<dbReference type="GO" id="GO:0071885">
    <property type="term" value="F:N-terminal protein N-methyltransferase activity"/>
    <property type="evidence" value="ECO:0007669"/>
    <property type="project" value="UniProtKB-EC"/>
</dbReference>
<dbReference type="GeneID" id="6195869"/>
<accession>B2B6D5</accession>
<dbReference type="RefSeq" id="XP_001911535.1">
    <property type="nucleotide sequence ID" value="XM_001911500.1"/>
</dbReference>
<dbReference type="AlphaFoldDB" id="B2B6D5"/>
<dbReference type="FunCoup" id="B2B6D5">
    <property type="interactions" value="468"/>
</dbReference>
<proteinExistence type="inferred from homology"/>
<dbReference type="PIRSF" id="PIRSF016958">
    <property type="entry name" value="DUF858_MeTrfase_lik"/>
    <property type="match status" value="1"/>
</dbReference>
<keyword evidence="14" id="KW-1185">Reference proteome</keyword>
<dbReference type="SUPFAM" id="SSF53335">
    <property type="entry name" value="S-adenosyl-L-methionine-dependent methyltransferases"/>
    <property type="match status" value="1"/>
</dbReference>
<dbReference type="HOGENOM" id="CLU_055356_2_0_1"/>
<dbReference type="KEGG" id="pan:PODANSg8577"/>
<keyword evidence="3" id="KW-0808">Transferase</keyword>
<evidence type="ECO:0000313" key="14">
    <source>
        <dbReference type="Proteomes" id="UP000001197"/>
    </source>
</evidence>
<dbReference type="InterPro" id="IPR029063">
    <property type="entry name" value="SAM-dependent_MTases_sf"/>
</dbReference>
<dbReference type="OrthoDB" id="1298661at2759"/>
<dbReference type="GO" id="GO:0032259">
    <property type="term" value="P:methylation"/>
    <property type="evidence" value="ECO:0007669"/>
    <property type="project" value="UniProtKB-KW"/>
</dbReference>
<dbReference type="PANTHER" id="PTHR12753:SF0">
    <property type="entry name" value="ALPHA N-TERMINAL PROTEIN METHYLTRANSFERASE 1"/>
    <property type="match status" value="1"/>
</dbReference>
<comment type="catalytic activity">
    <reaction evidence="8">
        <text>N-terminal L-seryl-L-prolyl-L-lysyl-[protein] + 3 S-adenosyl-L-methionine = N-terminal N,N,N-trimethyl-L-seryl-L-prolyl-L-lysyl-[protein] + 3 S-adenosyl-L-homocysteine + 3 H(+)</text>
        <dbReference type="Rhea" id="RHEA:54724"/>
        <dbReference type="Rhea" id="RHEA-COMP:13789"/>
        <dbReference type="Rhea" id="RHEA-COMP:13973"/>
        <dbReference type="ChEBI" id="CHEBI:15378"/>
        <dbReference type="ChEBI" id="CHEBI:57856"/>
        <dbReference type="ChEBI" id="CHEBI:59789"/>
        <dbReference type="ChEBI" id="CHEBI:138061"/>
        <dbReference type="ChEBI" id="CHEBI:138317"/>
        <dbReference type="EC" id="2.1.1.244"/>
    </reaction>
</comment>
<evidence type="ECO:0000256" key="2">
    <source>
        <dbReference type="ARBA" id="ARBA00022603"/>
    </source>
</evidence>
<dbReference type="InterPro" id="IPR008576">
    <property type="entry name" value="MeTrfase_NTM1"/>
</dbReference>
<evidence type="ECO:0000256" key="11">
    <source>
        <dbReference type="PIRSR" id="PIRSR016958-1"/>
    </source>
</evidence>
<evidence type="ECO:0000256" key="1">
    <source>
        <dbReference type="ARBA" id="ARBA00009059"/>
    </source>
</evidence>
<evidence type="ECO:0000256" key="10">
    <source>
        <dbReference type="ARBA" id="ARBA00048167"/>
    </source>
</evidence>
<dbReference type="PANTHER" id="PTHR12753">
    <property type="entry name" value="AD-003 - RELATED"/>
    <property type="match status" value="1"/>
</dbReference>
<keyword evidence="2" id="KW-0489">Methyltransferase</keyword>
<comment type="similarity">
    <text evidence="1">Belongs to the methyltransferase superfamily. NTM1 family.</text>
</comment>
<evidence type="ECO:0000256" key="4">
    <source>
        <dbReference type="ARBA" id="ARBA00022691"/>
    </source>
</evidence>
<reference evidence="12 14" key="1">
    <citation type="journal article" date="2008" name="Genome Biol.">
        <title>The genome sequence of the model ascomycete fungus Podospora anserina.</title>
        <authorList>
            <person name="Espagne E."/>
            <person name="Lespinet O."/>
            <person name="Malagnac F."/>
            <person name="Da Silva C."/>
            <person name="Jaillon O."/>
            <person name="Porcel B.M."/>
            <person name="Couloux A."/>
            <person name="Aury J.-M."/>
            <person name="Segurens B."/>
            <person name="Poulain J."/>
            <person name="Anthouard V."/>
            <person name="Grossetete S."/>
            <person name="Khalili H."/>
            <person name="Coppin E."/>
            <person name="Dequard-Chablat M."/>
            <person name="Picard M."/>
            <person name="Contamine V."/>
            <person name="Arnaise S."/>
            <person name="Bourdais A."/>
            <person name="Berteaux-Lecellier V."/>
            <person name="Gautheret D."/>
            <person name="de Vries R.P."/>
            <person name="Battaglia E."/>
            <person name="Coutinho P.M."/>
            <person name="Danchin E.G.J."/>
            <person name="Henrissat B."/>
            <person name="El Khoury R."/>
            <person name="Sainsard-Chanet A."/>
            <person name="Boivin A."/>
            <person name="Pinan-Lucarre B."/>
            <person name="Sellem C.H."/>
            <person name="Debuchy R."/>
            <person name="Wincker P."/>
            <person name="Weissenbach J."/>
            <person name="Silar P."/>
        </authorList>
    </citation>
    <scope>NUCLEOTIDE SEQUENCE [LARGE SCALE GENOMIC DNA]</scope>
    <source>
        <strain evidence="14">S / ATCC MYA-4624 / DSM 980 / FGSC 10383</strain>
        <strain evidence="12">S mat+</strain>
    </source>
</reference>
<dbReference type="Gene3D" id="3.40.50.150">
    <property type="entry name" value="Vaccinia Virus protein VP39"/>
    <property type="match status" value="1"/>
</dbReference>
<evidence type="ECO:0000313" key="13">
    <source>
        <dbReference type="EMBL" id="CDP25765.1"/>
    </source>
</evidence>
<dbReference type="eggNOG" id="KOG3178">
    <property type="taxonomic scope" value="Eukaryota"/>
</dbReference>
<feature type="binding site" evidence="11">
    <location>
        <position position="56"/>
    </location>
    <ligand>
        <name>S-adenosyl-L-methionine</name>
        <dbReference type="ChEBI" id="CHEBI:59789"/>
    </ligand>
</feature>
<evidence type="ECO:0000313" key="12">
    <source>
        <dbReference type="EMBL" id="CAP73360.1"/>
    </source>
</evidence>
<reference evidence="12" key="2">
    <citation type="submission" date="2008-07" db="EMBL/GenBank/DDBJ databases">
        <authorList>
            <person name="Genoscope - CEA"/>
        </authorList>
    </citation>
    <scope>NUCLEOTIDE SEQUENCE</scope>
    <source>
        <strain evidence="12">S mat+</strain>
    </source>
</reference>
<evidence type="ECO:0000256" key="9">
    <source>
        <dbReference type="ARBA" id="ARBA00047885"/>
    </source>
</evidence>
<organism evidence="12">
    <name type="scientific">Podospora anserina (strain S / ATCC MYA-4624 / DSM 980 / FGSC 10383)</name>
    <name type="common">Pleurage anserina</name>
    <dbReference type="NCBI Taxonomy" id="515849"/>
    <lineage>
        <taxon>Eukaryota</taxon>
        <taxon>Fungi</taxon>
        <taxon>Dikarya</taxon>
        <taxon>Ascomycota</taxon>
        <taxon>Pezizomycotina</taxon>
        <taxon>Sordariomycetes</taxon>
        <taxon>Sordariomycetidae</taxon>
        <taxon>Sordariales</taxon>
        <taxon>Podosporaceae</taxon>
        <taxon>Podospora</taxon>
        <taxon>Podospora anserina</taxon>
    </lineage>
</organism>
<dbReference type="GO" id="GO:0005737">
    <property type="term" value="C:cytoplasm"/>
    <property type="evidence" value="ECO:0007669"/>
    <property type="project" value="TreeGrafter"/>
</dbReference>
<gene>
    <name evidence="12" type="ORF">PODANS_2_7470</name>
</gene>
<evidence type="ECO:0000256" key="8">
    <source>
        <dbReference type="ARBA" id="ARBA00047306"/>
    </source>
</evidence>
<dbReference type="Pfam" id="PF05891">
    <property type="entry name" value="Methyltransf_PK"/>
    <property type="match status" value="1"/>
</dbReference>
<feature type="binding site" evidence="11">
    <location>
        <position position="115"/>
    </location>
    <ligand>
        <name>S-adenosyl-L-methionine</name>
        <dbReference type="ChEBI" id="CHEBI:59789"/>
    </ligand>
</feature>
<dbReference type="EMBL" id="CU640366">
    <property type="protein sequence ID" value="CAP73360.1"/>
    <property type="molecule type" value="Genomic_DNA"/>
</dbReference>
<dbReference type="EMBL" id="FO904937">
    <property type="protein sequence ID" value="CDP25765.1"/>
    <property type="molecule type" value="Genomic_DNA"/>
</dbReference>
<name>B2B6D5_PODAN</name>
<keyword evidence="4 11" id="KW-0949">S-adenosyl-L-methionine</keyword>
<evidence type="ECO:0000256" key="5">
    <source>
        <dbReference type="ARBA" id="ARBA00039112"/>
    </source>
</evidence>
<evidence type="ECO:0000256" key="3">
    <source>
        <dbReference type="ARBA" id="ARBA00022679"/>
    </source>
</evidence>
<protein>
    <recommendedName>
        <fullName evidence="6">Alpha N-terminal protein methyltransferase 1</fullName>
        <ecNumber evidence="5">2.1.1.244</ecNumber>
    </recommendedName>
    <alternativeName>
        <fullName evidence="7">X-Pro-Lys N-terminal protein methyltransferase 1</fullName>
    </alternativeName>
</protein>
<sequence>MSNQDQQSADALINTTDGLAYWESIAPDVNGMLGGFPHISKVDIQGSKNFLAKLGRVTTGLLLDGIAQQVDVIEPIQKFTDELKGKTGVGKVWNMGLEQWEMQDGGERYDLIWIQWCVGHLTDHQLVSFLERCKAALDVGKGGFIVVKENNSTSGKDDFDEVDSSVTRYVCVCFFLGGGGGGSGRDVAANRRTPQGGRDV</sequence>
<comment type="catalytic activity">
    <reaction evidence="10">
        <text>N-terminal L-alanyl-L-prolyl-L-lysyl-[protein] + 3 S-adenosyl-L-methionine = N-terminal N,N,N-trimethyl-L-alanyl-L-prolyl-L-lysyl-[protein] + 3 S-adenosyl-L-homocysteine + 3 H(+)</text>
        <dbReference type="Rhea" id="RHEA:54712"/>
        <dbReference type="Rhea" id="RHEA-COMP:13785"/>
        <dbReference type="Rhea" id="RHEA-COMP:13971"/>
        <dbReference type="ChEBI" id="CHEBI:15378"/>
        <dbReference type="ChEBI" id="CHEBI:57856"/>
        <dbReference type="ChEBI" id="CHEBI:59789"/>
        <dbReference type="ChEBI" id="CHEBI:138057"/>
        <dbReference type="ChEBI" id="CHEBI:138315"/>
        <dbReference type="EC" id="2.1.1.244"/>
    </reaction>
</comment>
<evidence type="ECO:0000256" key="6">
    <source>
        <dbReference type="ARBA" id="ARBA00039449"/>
    </source>
</evidence>
<dbReference type="VEuPathDB" id="FungiDB:PODANS_2_7470"/>
<comment type="catalytic activity">
    <reaction evidence="9">
        <text>N-terminal L-prolyl-L-prolyl-L-lysyl-[protein] + 2 S-adenosyl-L-methionine = N-terminal N,N-dimethyl-L-prolyl-L-prolyl-L-lysyl-[protein] + 2 S-adenosyl-L-homocysteine + 2 H(+)</text>
        <dbReference type="Rhea" id="RHEA:54736"/>
        <dbReference type="Rhea" id="RHEA-COMP:13787"/>
        <dbReference type="Rhea" id="RHEA-COMP:13974"/>
        <dbReference type="ChEBI" id="CHEBI:15378"/>
        <dbReference type="ChEBI" id="CHEBI:57856"/>
        <dbReference type="ChEBI" id="CHEBI:59789"/>
        <dbReference type="ChEBI" id="CHEBI:138059"/>
        <dbReference type="ChEBI" id="CHEBI:138318"/>
        <dbReference type="EC" id="2.1.1.244"/>
    </reaction>
</comment>
<dbReference type="Proteomes" id="UP000001197">
    <property type="component" value="Chromosome 2"/>
</dbReference>